<dbReference type="RefSeq" id="WP_406700784.1">
    <property type="nucleotide sequence ID" value="NZ_CP155447.1"/>
</dbReference>
<feature type="transmembrane region" description="Helical" evidence="2">
    <location>
        <begin position="97"/>
        <end position="116"/>
    </location>
</feature>
<dbReference type="AlphaFoldDB" id="A0AAU7CSJ6"/>
<evidence type="ECO:0000313" key="3">
    <source>
        <dbReference type="EMBL" id="XBH07948.1"/>
    </source>
</evidence>
<protein>
    <submittedName>
        <fullName evidence="3">Uncharacterized protein</fullName>
    </submittedName>
</protein>
<organism evidence="3">
    <name type="scientific">Singulisphaera sp. Ch08</name>
    <dbReference type="NCBI Taxonomy" id="3120278"/>
    <lineage>
        <taxon>Bacteria</taxon>
        <taxon>Pseudomonadati</taxon>
        <taxon>Planctomycetota</taxon>
        <taxon>Planctomycetia</taxon>
        <taxon>Isosphaerales</taxon>
        <taxon>Isosphaeraceae</taxon>
        <taxon>Singulisphaera</taxon>
    </lineage>
</organism>
<name>A0AAU7CSJ6_9BACT</name>
<feature type="transmembrane region" description="Helical" evidence="2">
    <location>
        <begin position="128"/>
        <end position="150"/>
    </location>
</feature>
<evidence type="ECO:0000256" key="1">
    <source>
        <dbReference type="SAM" id="MobiDB-lite"/>
    </source>
</evidence>
<keyword evidence="2" id="KW-1133">Transmembrane helix</keyword>
<keyword evidence="2" id="KW-0472">Membrane</keyword>
<proteinExistence type="predicted"/>
<feature type="transmembrane region" description="Helical" evidence="2">
    <location>
        <begin position="72"/>
        <end position="91"/>
    </location>
</feature>
<keyword evidence="2" id="KW-0812">Transmembrane</keyword>
<sequence length="281" mass="30103">MSDLAPPEANSDEPLQFDNAEYATRVPGRLTCTACQNEVENTYYEINGVTVCDACRTQIETQRVGGSSLLRFAKATLFGSLAAFLGFMIYFGVMELLNIEIGLIAILVGFMVGTAVRSGSRHRGGWAYQVLAVSLTYAAISASYLATAIADHIQAAEAEANPGKPMEPTALEGKEKEVEGPQEPPTDRVGNDRLEPQAGEKRIAQDNPQTLMPAILLVSLLIESLKLPILANLSSPIGLLIVGFALWEAWKLNRPVSLVFNGPFSFGGESAPPPSEAPSHA</sequence>
<reference evidence="3" key="1">
    <citation type="submission" date="2024-05" db="EMBL/GenBank/DDBJ databases">
        <title>Planctomycetes of the genus Singulisphaera possess chitinolytic capabilities.</title>
        <authorList>
            <person name="Ivanova A."/>
        </authorList>
    </citation>
    <scope>NUCLEOTIDE SEQUENCE</scope>
    <source>
        <strain evidence="3">Ch08T</strain>
    </source>
</reference>
<gene>
    <name evidence="3" type="ORF">V5E97_18520</name>
</gene>
<feature type="compositionally biased region" description="Basic and acidic residues" evidence="1">
    <location>
        <begin position="172"/>
        <end position="193"/>
    </location>
</feature>
<evidence type="ECO:0000256" key="2">
    <source>
        <dbReference type="SAM" id="Phobius"/>
    </source>
</evidence>
<feature type="region of interest" description="Disordered" evidence="1">
    <location>
        <begin position="159"/>
        <end position="193"/>
    </location>
</feature>
<dbReference type="EMBL" id="CP155447">
    <property type="protein sequence ID" value="XBH07948.1"/>
    <property type="molecule type" value="Genomic_DNA"/>
</dbReference>
<accession>A0AAU7CSJ6</accession>